<reference evidence="1" key="1">
    <citation type="journal article" date="2021" name="Mol. Ecol. Resour.">
        <title>Phylogenomic analyses of the genus Drosophila reveals genomic signals of climate adaptation.</title>
        <authorList>
            <person name="Li F."/>
            <person name="Rane R.V."/>
            <person name="Luria V."/>
            <person name="Xiong Z."/>
            <person name="Chen J."/>
            <person name="Li Z."/>
            <person name="Catullo R.A."/>
            <person name="Griffin P.C."/>
            <person name="Schiffer M."/>
            <person name="Pearce S."/>
            <person name="Lee S.F."/>
            <person name="McElroy K."/>
            <person name="Stocker A."/>
            <person name="Shirriffs J."/>
            <person name="Cockerell F."/>
            <person name="Coppin C."/>
            <person name="Sgro C.M."/>
            <person name="Karger A."/>
            <person name="Cain J.W."/>
            <person name="Weber J.A."/>
            <person name="Santpere G."/>
            <person name="Kirschner M.W."/>
            <person name="Hoffmann A.A."/>
            <person name="Oakeshott J.G."/>
            <person name="Zhang G."/>
        </authorList>
    </citation>
    <scope>NUCLEOTIDE SEQUENCE</scope>
    <source>
        <strain evidence="1">BGI-SZ-2011g</strain>
    </source>
</reference>
<evidence type="ECO:0008006" key="3">
    <source>
        <dbReference type="Google" id="ProtNLM"/>
    </source>
</evidence>
<comment type="caution">
    <text evidence="1">The sequence shown here is derived from an EMBL/GenBank/DDBJ whole genome shotgun (WGS) entry which is preliminary data.</text>
</comment>
<dbReference type="Proteomes" id="UP001200034">
    <property type="component" value="Unassembled WGS sequence"/>
</dbReference>
<accession>A0AAD4PMN9</accession>
<gene>
    <name evidence="1" type="ORF">KR093_004146</name>
</gene>
<keyword evidence="2" id="KW-1185">Reference proteome</keyword>
<feature type="non-terminal residue" evidence="1">
    <location>
        <position position="1"/>
    </location>
</feature>
<feature type="non-terminal residue" evidence="1">
    <location>
        <position position="368"/>
    </location>
</feature>
<proteinExistence type="predicted"/>
<sequence length="368" mass="42275">KSEIMNNFRGNNSNTKGALISTTGKTSPTRLSWFLAEIDEGIAENGKANGKKRLCVLHSMELLEANVSDKYMTRFVEFRLNGKRLEAKLILASDDRKVVDAALESMKNEPRDEEDDARQMLVQYDEEDETGKRIIQKMISPLRVVWLSTNPELGGTPLVKLGEGCIAHVLNAYEQRDYMEKMLLHLKARCFDHAFEEPVEDRPQPPMGENSWMLVQYSPEPEIVIYQVVPYSQTVWRQENLYKDVIAYLRLPGSEVVLQAVVICYSQDEQAMNNKFNQLRSFALEIDFPKPDDLDNQLRQNNGTAALFTRTSTSLFRRAEKRDTTGTQREMRRHLEAMSENADSEAQVIIEAFEMVDNIKKNLQERLS</sequence>
<name>A0AAD4PMN9_9MUSC</name>
<protein>
    <recommendedName>
        <fullName evidence="3">Early boundary activity protein 3</fullName>
    </recommendedName>
</protein>
<organism evidence="1 2">
    <name type="scientific">Drosophila rubida</name>
    <dbReference type="NCBI Taxonomy" id="30044"/>
    <lineage>
        <taxon>Eukaryota</taxon>
        <taxon>Metazoa</taxon>
        <taxon>Ecdysozoa</taxon>
        <taxon>Arthropoda</taxon>
        <taxon>Hexapoda</taxon>
        <taxon>Insecta</taxon>
        <taxon>Pterygota</taxon>
        <taxon>Neoptera</taxon>
        <taxon>Endopterygota</taxon>
        <taxon>Diptera</taxon>
        <taxon>Brachycera</taxon>
        <taxon>Muscomorpha</taxon>
        <taxon>Ephydroidea</taxon>
        <taxon>Drosophilidae</taxon>
        <taxon>Drosophila</taxon>
    </lineage>
</organism>
<dbReference type="EMBL" id="JAJJHW010001127">
    <property type="protein sequence ID" value="KAH8377204.1"/>
    <property type="molecule type" value="Genomic_DNA"/>
</dbReference>
<evidence type="ECO:0000313" key="2">
    <source>
        <dbReference type="Proteomes" id="UP001200034"/>
    </source>
</evidence>
<dbReference type="AlphaFoldDB" id="A0AAD4PMN9"/>
<evidence type="ECO:0000313" key="1">
    <source>
        <dbReference type="EMBL" id="KAH8377204.1"/>
    </source>
</evidence>